<dbReference type="Pfam" id="PF00753">
    <property type="entry name" value="Lactamase_B"/>
    <property type="match status" value="1"/>
</dbReference>
<dbReference type="OrthoDB" id="9773738at2"/>
<name>A0A418VG49_RHOPL</name>
<reference evidence="6 7" key="1">
    <citation type="submission" date="2018-09" db="EMBL/GenBank/DDBJ databases">
        <title>Draft genome sequence of Rhodopseudomonas palustris 2.1.18.</title>
        <authorList>
            <person name="Robertson S.L."/>
            <person name="Meyer T.E."/>
            <person name="Kyndt J.A."/>
        </authorList>
    </citation>
    <scope>NUCLEOTIDE SEQUENCE [LARGE SCALE GENOMIC DNA]</scope>
    <source>
        <strain evidence="6 7">2.1.18</strain>
    </source>
</reference>
<keyword evidence="3 6" id="KW-0378">Hydrolase</keyword>
<dbReference type="Gene3D" id="3.60.15.10">
    <property type="entry name" value="Ribonuclease Z/Hydroxyacylglutathione hydrolase-like"/>
    <property type="match status" value="1"/>
</dbReference>
<dbReference type="SUPFAM" id="SSF56281">
    <property type="entry name" value="Metallo-hydrolase/oxidoreductase"/>
    <property type="match status" value="1"/>
</dbReference>
<evidence type="ECO:0000256" key="4">
    <source>
        <dbReference type="ARBA" id="ARBA00022833"/>
    </source>
</evidence>
<feature type="domain" description="Metallo-beta-lactamase" evidence="5">
    <location>
        <begin position="61"/>
        <end position="265"/>
    </location>
</feature>
<keyword evidence="2" id="KW-0479">Metal-binding</keyword>
<dbReference type="AlphaFoldDB" id="A0A418VG49"/>
<dbReference type="PANTHER" id="PTHR42978:SF6">
    <property type="entry name" value="QUORUM-QUENCHING LACTONASE YTNP-RELATED"/>
    <property type="match status" value="1"/>
</dbReference>
<dbReference type="Proteomes" id="UP000285523">
    <property type="component" value="Unassembled WGS sequence"/>
</dbReference>
<gene>
    <name evidence="6" type="ORF">D4Q52_10460</name>
</gene>
<dbReference type="CDD" id="cd07720">
    <property type="entry name" value="OPHC2-like_MBL-fold"/>
    <property type="match status" value="1"/>
</dbReference>
<proteinExistence type="inferred from homology"/>
<evidence type="ECO:0000256" key="1">
    <source>
        <dbReference type="ARBA" id="ARBA00007749"/>
    </source>
</evidence>
<keyword evidence="4" id="KW-0862">Zinc</keyword>
<comment type="similarity">
    <text evidence="1">Belongs to the metallo-beta-lactamase superfamily.</text>
</comment>
<comment type="caution">
    <text evidence="6">The sequence shown here is derived from an EMBL/GenBank/DDBJ whole genome shotgun (WGS) entry which is preliminary data.</text>
</comment>
<dbReference type="InterPro" id="IPR036866">
    <property type="entry name" value="RibonucZ/Hydroxyglut_hydro"/>
</dbReference>
<dbReference type="PANTHER" id="PTHR42978">
    <property type="entry name" value="QUORUM-QUENCHING LACTONASE YTNP-RELATED-RELATED"/>
    <property type="match status" value="1"/>
</dbReference>
<protein>
    <submittedName>
        <fullName evidence="6">MBL fold metallo-hydrolase</fullName>
    </submittedName>
</protein>
<dbReference type="GO" id="GO:0046872">
    <property type="term" value="F:metal ion binding"/>
    <property type="evidence" value="ECO:0007669"/>
    <property type="project" value="UniProtKB-KW"/>
</dbReference>
<evidence type="ECO:0000313" key="7">
    <source>
        <dbReference type="Proteomes" id="UP000285523"/>
    </source>
</evidence>
<organism evidence="6 7">
    <name type="scientific">Rhodopseudomonas palustris</name>
    <dbReference type="NCBI Taxonomy" id="1076"/>
    <lineage>
        <taxon>Bacteria</taxon>
        <taxon>Pseudomonadati</taxon>
        <taxon>Pseudomonadota</taxon>
        <taxon>Alphaproteobacteria</taxon>
        <taxon>Hyphomicrobiales</taxon>
        <taxon>Nitrobacteraceae</taxon>
        <taxon>Rhodopseudomonas</taxon>
    </lineage>
</organism>
<evidence type="ECO:0000256" key="3">
    <source>
        <dbReference type="ARBA" id="ARBA00022801"/>
    </source>
</evidence>
<evidence type="ECO:0000313" key="6">
    <source>
        <dbReference type="EMBL" id="RJF75063.1"/>
    </source>
</evidence>
<dbReference type="InterPro" id="IPR051013">
    <property type="entry name" value="MBL_superfamily_lactonases"/>
</dbReference>
<dbReference type="InterPro" id="IPR001279">
    <property type="entry name" value="Metallo-B-lactamas"/>
</dbReference>
<dbReference type="RefSeq" id="WP_119856496.1">
    <property type="nucleotide sequence ID" value="NZ_QYYD01000009.1"/>
</dbReference>
<evidence type="ECO:0000259" key="5">
    <source>
        <dbReference type="SMART" id="SM00849"/>
    </source>
</evidence>
<dbReference type="GO" id="GO:0016787">
    <property type="term" value="F:hydrolase activity"/>
    <property type="evidence" value="ECO:0007669"/>
    <property type="project" value="UniProtKB-KW"/>
</dbReference>
<dbReference type="EMBL" id="QYYD01000009">
    <property type="protein sequence ID" value="RJF75063.1"/>
    <property type="molecule type" value="Genomic_DNA"/>
</dbReference>
<evidence type="ECO:0000256" key="2">
    <source>
        <dbReference type="ARBA" id="ARBA00022723"/>
    </source>
</evidence>
<dbReference type="SMART" id="SM00849">
    <property type="entry name" value="Lactamase_B"/>
    <property type="match status" value="1"/>
</dbReference>
<accession>A0A418VG49</accession>
<sequence>MNPAPVQQVPGVYRRRIGDIVVTALSDGYLDADVGVFRSITRPEIDQILTEGFRPSPPRLSVNAFLVHAKGRTALIETGAGDTMGPTLGKLIDNMRAAGTRPEDIDTVLLTHMHPDHSNGLCNASGERNYPNAELLIHEDEVNHWTDDAAMSVAPERKRVRYYEASRKQIAPYRSQLRPIRDGEVFPGVTAVPIPGHTPGHTAYLIADGNDSVLVWGDTVHVPEIQVRRPEVTLDFDSDPAAAVEMRRRLFDMATTDRMLIAGMHVHFPGFSYVTRRGDGYDLVPEAWSPAL</sequence>